<evidence type="ECO:0000313" key="9">
    <source>
        <dbReference type="EMBL" id="QTA78755.1"/>
    </source>
</evidence>
<dbReference type="Pfam" id="PF00528">
    <property type="entry name" value="BPD_transp_1"/>
    <property type="match status" value="1"/>
</dbReference>
<comment type="subcellular location">
    <subcellularLocation>
        <location evidence="1 7">Cell membrane</location>
        <topology evidence="1 7">Multi-pass membrane protein</topology>
    </subcellularLocation>
</comment>
<keyword evidence="2 7" id="KW-0813">Transport</keyword>
<sequence length="271" mass="30577">MNILIKGKLQYTLILLIILLSFTFLIPALPLTDPLSISLTQRLQPPSFQYPFGTDDLGRDIFSRSLHGFALTVKVSILALLSSLMIGVFFGGIAGYLYDTWVDKIFNWIISLIFSLPFLLVMASIMSLMEPNIFNAYLILTLIMWVNPARIVRAEVIKTVNLPYIIALRAYGASEPFIFFHGILPFCIQSAAIFSISYLPEIIGLEAGLSFLGIGVQPPSPGLGKMIFDGLNYIYSSWWLAFFPAILLFFIILPVNLFYMFINKLMDKKYE</sequence>
<proteinExistence type="inferred from homology"/>
<keyword evidence="6 7" id="KW-0472">Membrane</keyword>
<keyword evidence="5 7" id="KW-1133">Transmembrane helix</keyword>
<dbReference type="GO" id="GO:0055085">
    <property type="term" value="P:transmembrane transport"/>
    <property type="evidence" value="ECO:0007669"/>
    <property type="project" value="InterPro"/>
</dbReference>
<dbReference type="PANTHER" id="PTHR43386">
    <property type="entry name" value="OLIGOPEPTIDE TRANSPORT SYSTEM PERMEASE PROTEIN APPC"/>
    <property type="match status" value="1"/>
</dbReference>
<feature type="transmembrane region" description="Helical" evidence="7">
    <location>
        <begin position="177"/>
        <end position="199"/>
    </location>
</feature>
<evidence type="ECO:0000256" key="5">
    <source>
        <dbReference type="ARBA" id="ARBA00022989"/>
    </source>
</evidence>
<keyword evidence="10" id="KW-1185">Reference proteome</keyword>
<protein>
    <submittedName>
        <fullName evidence="9">Uncharacterized ABC transporter, permease protein</fullName>
    </submittedName>
</protein>
<dbReference type="CDD" id="cd06261">
    <property type="entry name" value="TM_PBP2"/>
    <property type="match status" value="1"/>
</dbReference>
<accession>A0A975B4R0</accession>
<feature type="domain" description="ABC transmembrane type-1" evidence="8">
    <location>
        <begin position="69"/>
        <end position="259"/>
    </location>
</feature>
<evidence type="ECO:0000256" key="6">
    <source>
        <dbReference type="ARBA" id="ARBA00023136"/>
    </source>
</evidence>
<dbReference type="PANTHER" id="PTHR43386:SF1">
    <property type="entry name" value="D,D-DIPEPTIDE TRANSPORT SYSTEM PERMEASE PROTEIN DDPC-RELATED"/>
    <property type="match status" value="1"/>
</dbReference>
<dbReference type="GO" id="GO:0005886">
    <property type="term" value="C:plasma membrane"/>
    <property type="evidence" value="ECO:0007669"/>
    <property type="project" value="UniProtKB-SubCell"/>
</dbReference>
<dbReference type="RefSeq" id="WP_207690579.1">
    <property type="nucleotide sequence ID" value="NZ_CP061799.1"/>
</dbReference>
<evidence type="ECO:0000256" key="2">
    <source>
        <dbReference type="ARBA" id="ARBA00022448"/>
    </source>
</evidence>
<comment type="similarity">
    <text evidence="7">Belongs to the binding-protein-dependent transport system permease family.</text>
</comment>
<feature type="transmembrane region" description="Helical" evidence="7">
    <location>
        <begin position="134"/>
        <end position="152"/>
    </location>
</feature>
<keyword evidence="3" id="KW-1003">Cell membrane</keyword>
<dbReference type="Proteomes" id="UP000663720">
    <property type="component" value="Chromosome"/>
</dbReference>
<evidence type="ECO:0000313" key="10">
    <source>
        <dbReference type="Proteomes" id="UP000663720"/>
    </source>
</evidence>
<dbReference type="SUPFAM" id="SSF161098">
    <property type="entry name" value="MetI-like"/>
    <property type="match status" value="1"/>
</dbReference>
<dbReference type="InterPro" id="IPR050366">
    <property type="entry name" value="BP-dependent_transpt_permease"/>
</dbReference>
<evidence type="ECO:0000256" key="1">
    <source>
        <dbReference type="ARBA" id="ARBA00004651"/>
    </source>
</evidence>
<evidence type="ECO:0000256" key="4">
    <source>
        <dbReference type="ARBA" id="ARBA00022692"/>
    </source>
</evidence>
<reference evidence="9" key="1">
    <citation type="journal article" date="2021" name="Microb. Physiol.">
        <title>Proteogenomic Insights into the Physiology of Marine, Sulfate-Reducing, Filamentous Desulfonema limicola and Desulfonema magnum.</title>
        <authorList>
            <person name="Schnaars V."/>
            <person name="Wohlbrand L."/>
            <person name="Scheve S."/>
            <person name="Hinrichs C."/>
            <person name="Reinhardt R."/>
            <person name="Rabus R."/>
        </authorList>
    </citation>
    <scope>NUCLEOTIDE SEQUENCE</scope>
    <source>
        <strain evidence="9">5ac10</strain>
    </source>
</reference>
<dbReference type="InterPro" id="IPR035906">
    <property type="entry name" value="MetI-like_sf"/>
</dbReference>
<dbReference type="InterPro" id="IPR000515">
    <property type="entry name" value="MetI-like"/>
</dbReference>
<keyword evidence="4 7" id="KW-0812">Transmembrane</keyword>
<feature type="transmembrane region" description="Helical" evidence="7">
    <location>
        <begin position="105"/>
        <end position="128"/>
    </location>
</feature>
<name>A0A975B4R0_9BACT</name>
<dbReference type="Gene3D" id="1.10.3720.10">
    <property type="entry name" value="MetI-like"/>
    <property type="match status" value="1"/>
</dbReference>
<feature type="transmembrane region" description="Helical" evidence="7">
    <location>
        <begin position="12"/>
        <end position="31"/>
    </location>
</feature>
<gene>
    <name evidence="9" type="ORF">dnl_09880</name>
</gene>
<dbReference type="AlphaFoldDB" id="A0A975B4R0"/>
<feature type="transmembrane region" description="Helical" evidence="7">
    <location>
        <begin position="75"/>
        <end position="98"/>
    </location>
</feature>
<dbReference type="PROSITE" id="PS50928">
    <property type="entry name" value="ABC_TM1"/>
    <property type="match status" value="1"/>
</dbReference>
<evidence type="ECO:0000256" key="3">
    <source>
        <dbReference type="ARBA" id="ARBA00022475"/>
    </source>
</evidence>
<evidence type="ECO:0000259" key="8">
    <source>
        <dbReference type="PROSITE" id="PS50928"/>
    </source>
</evidence>
<dbReference type="EMBL" id="CP061799">
    <property type="protein sequence ID" value="QTA78755.1"/>
    <property type="molecule type" value="Genomic_DNA"/>
</dbReference>
<feature type="transmembrane region" description="Helical" evidence="7">
    <location>
        <begin position="238"/>
        <end position="262"/>
    </location>
</feature>
<dbReference type="KEGG" id="dli:dnl_09880"/>
<organism evidence="9 10">
    <name type="scientific">Desulfonema limicola</name>
    <dbReference type="NCBI Taxonomy" id="45656"/>
    <lineage>
        <taxon>Bacteria</taxon>
        <taxon>Pseudomonadati</taxon>
        <taxon>Thermodesulfobacteriota</taxon>
        <taxon>Desulfobacteria</taxon>
        <taxon>Desulfobacterales</taxon>
        <taxon>Desulfococcaceae</taxon>
        <taxon>Desulfonema</taxon>
    </lineage>
</organism>
<evidence type="ECO:0000256" key="7">
    <source>
        <dbReference type="RuleBase" id="RU363032"/>
    </source>
</evidence>